<gene>
    <name evidence="6" type="ORF">PHLGIDRAFT_17135</name>
</gene>
<evidence type="ECO:0000256" key="1">
    <source>
        <dbReference type="ARBA" id="ARBA00022729"/>
    </source>
</evidence>
<reference evidence="6 7" key="1">
    <citation type="journal article" date="2014" name="PLoS Genet.">
        <title>Analysis of the Phlebiopsis gigantea genome, transcriptome and secretome provides insight into its pioneer colonization strategies of wood.</title>
        <authorList>
            <person name="Hori C."/>
            <person name="Ishida T."/>
            <person name="Igarashi K."/>
            <person name="Samejima M."/>
            <person name="Suzuki H."/>
            <person name="Master E."/>
            <person name="Ferreira P."/>
            <person name="Ruiz-Duenas F.J."/>
            <person name="Held B."/>
            <person name="Canessa P."/>
            <person name="Larrondo L.F."/>
            <person name="Schmoll M."/>
            <person name="Druzhinina I.S."/>
            <person name="Kubicek C.P."/>
            <person name="Gaskell J.A."/>
            <person name="Kersten P."/>
            <person name="St John F."/>
            <person name="Glasner J."/>
            <person name="Sabat G."/>
            <person name="Splinter BonDurant S."/>
            <person name="Syed K."/>
            <person name="Yadav J."/>
            <person name="Mgbeahuruike A.C."/>
            <person name="Kovalchuk A."/>
            <person name="Asiegbu F.O."/>
            <person name="Lackner G."/>
            <person name="Hoffmeister D."/>
            <person name="Rencoret J."/>
            <person name="Gutierrez A."/>
            <person name="Sun H."/>
            <person name="Lindquist E."/>
            <person name="Barry K."/>
            <person name="Riley R."/>
            <person name="Grigoriev I.V."/>
            <person name="Henrissat B."/>
            <person name="Kues U."/>
            <person name="Berka R.M."/>
            <person name="Martinez A.T."/>
            <person name="Covert S.F."/>
            <person name="Blanchette R.A."/>
            <person name="Cullen D."/>
        </authorList>
    </citation>
    <scope>NUCLEOTIDE SEQUENCE [LARGE SCALE GENOMIC DNA]</scope>
    <source>
        <strain evidence="6 7">11061_1 CR5-6</strain>
    </source>
</reference>
<dbReference type="EMBL" id="KN840771">
    <property type="protein sequence ID" value="KIP01533.1"/>
    <property type="molecule type" value="Genomic_DNA"/>
</dbReference>
<dbReference type="Proteomes" id="UP000053257">
    <property type="component" value="Unassembled WGS sequence"/>
</dbReference>
<evidence type="ECO:0000259" key="5">
    <source>
        <dbReference type="PROSITE" id="PS51164"/>
    </source>
</evidence>
<evidence type="ECO:0000256" key="4">
    <source>
        <dbReference type="SAM" id="SignalP"/>
    </source>
</evidence>
<dbReference type="InterPro" id="IPR035971">
    <property type="entry name" value="CBD_sf"/>
</dbReference>
<keyword evidence="7" id="KW-1185">Reference proteome</keyword>
<keyword evidence="1 4" id="KW-0732">Signal</keyword>
<dbReference type="SMART" id="SM00236">
    <property type="entry name" value="fCBD"/>
    <property type="match status" value="1"/>
</dbReference>
<protein>
    <recommendedName>
        <fullName evidence="5">CBM1 domain-containing protein</fullName>
    </recommendedName>
</protein>
<dbReference type="GO" id="GO:0005576">
    <property type="term" value="C:extracellular region"/>
    <property type="evidence" value="ECO:0007669"/>
    <property type="project" value="InterPro"/>
</dbReference>
<dbReference type="HOGENOM" id="CLU_083085_0_0_1"/>
<name>A0A0C3P9W4_PHLG1</name>
<feature type="region of interest" description="Disordered" evidence="3">
    <location>
        <begin position="102"/>
        <end position="139"/>
    </location>
</feature>
<dbReference type="InterPro" id="IPR000254">
    <property type="entry name" value="CBD"/>
</dbReference>
<sequence length="292" mass="30556">MPSFPKILCITALAALSCTCAASPSLNVGDKKVQMDTISCNDTPAPEKRSSVQAAWGQCGGFEFSEKSVIHSIAGPTVCATGSVCTFFNTYYSQCMASASPTPVTSSAKPPPPPPTSVASSSSSAPASTPSSSANACSQVFMTPSDGPRPLGTDTCGHIGDLPPISEDCQTIVDSITIMNGSISSTFNVAPNTIEQLTFGTCRFWFQNNSNATLTECWTALAQAASVAESACFPPVQPVQSVGLCTPADASWQIGELELELPEFSYMEALEFTARVPRPMGLRAACRAFLAY</sequence>
<accession>A0A0C3P9W4</accession>
<feature type="signal peptide" evidence="4">
    <location>
        <begin position="1"/>
        <end position="22"/>
    </location>
</feature>
<dbReference type="STRING" id="745531.A0A0C3P9W4"/>
<dbReference type="GO" id="GO:0005975">
    <property type="term" value="P:carbohydrate metabolic process"/>
    <property type="evidence" value="ECO:0007669"/>
    <property type="project" value="InterPro"/>
</dbReference>
<dbReference type="SUPFAM" id="SSF57180">
    <property type="entry name" value="Cellulose-binding domain"/>
    <property type="match status" value="1"/>
</dbReference>
<feature type="chain" id="PRO_5002180411" description="CBM1 domain-containing protein" evidence="4">
    <location>
        <begin position="23"/>
        <end position="292"/>
    </location>
</feature>
<dbReference type="Pfam" id="PF00734">
    <property type="entry name" value="CBM_1"/>
    <property type="match status" value="1"/>
</dbReference>
<evidence type="ECO:0000313" key="7">
    <source>
        <dbReference type="Proteomes" id="UP000053257"/>
    </source>
</evidence>
<dbReference type="PROSITE" id="PS51257">
    <property type="entry name" value="PROKAR_LIPOPROTEIN"/>
    <property type="match status" value="1"/>
</dbReference>
<evidence type="ECO:0000256" key="3">
    <source>
        <dbReference type="SAM" id="MobiDB-lite"/>
    </source>
</evidence>
<dbReference type="OrthoDB" id="3249523at2759"/>
<evidence type="ECO:0000256" key="2">
    <source>
        <dbReference type="ARBA" id="ARBA00022801"/>
    </source>
</evidence>
<feature type="domain" description="CBM1" evidence="5">
    <location>
        <begin position="51"/>
        <end position="96"/>
    </location>
</feature>
<keyword evidence="2" id="KW-0378">Hydrolase</keyword>
<dbReference type="AlphaFoldDB" id="A0A0C3P9W4"/>
<proteinExistence type="predicted"/>
<dbReference type="GO" id="GO:0016787">
    <property type="term" value="F:hydrolase activity"/>
    <property type="evidence" value="ECO:0007669"/>
    <property type="project" value="UniProtKB-KW"/>
</dbReference>
<feature type="compositionally biased region" description="Low complexity" evidence="3">
    <location>
        <begin position="117"/>
        <end position="134"/>
    </location>
</feature>
<dbReference type="PROSITE" id="PS51164">
    <property type="entry name" value="CBM1_2"/>
    <property type="match status" value="1"/>
</dbReference>
<evidence type="ECO:0000313" key="6">
    <source>
        <dbReference type="EMBL" id="KIP01533.1"/>
    </source>
</evidence>
<dbReference type="GO" id="GO:0030248">
    <property type="term" value="F:cellulose binding"/>
    <property type="evidence" value="ECO:0007669"/>
    <property type="project" value="InterPro"/>
</dbReference>
<organism evidence="6 7">
    <name type="scientific">Phlebiopsis gigantea (strain 11061_1 CR5-6)</name>
    <name type="common">White-rot fungus</name>
    <name type="synonym">Peniophora gigantea</name>
    <dbReference type="NCBI Taxonomy" id="745531"/>
    <lineage>
        <taxon>Eukaryota</taxon>
        <taxon>Fungi</taxon>
        <taxon>Dikarya</taxon>
        <taxon>Basidiomycota</taxon>
        <taxon>Agaricomycotina</taxon>
        <taxon>Agaricomycetes</taxon>
        <taxon>Polyporales</taxon>
        <taxon>Phanerochaetaceae</taxon>
        <taxon>Phlebiopsis</taxon>
    </lineage>
</organism>